<comment type="caution">
    <text evidence="3">The sequence shown here is derived from an EMBL/GenBank/DDBJ whole genome shotgun (WGS) entry which is preliminary data.</text>
</comment>
<name>A0ABD0WTR2_UMBPY</name>
<dbReference type="InterPro" id="IPR011993">
    <property type="entry name" value="PH-like_dom_sf"/>
</dbReference>
<evidence type="ECO:0000256" key="1">
    <source>
        <dbReference type="SAM" id="MobiDB-lite"/>
    </source>
</evidence>
<feature type="compositionally biased region" description="Polar residues" evidence="1">
    <location>
        <begin position="133"/>
        <end position="144"/>
    </location>
</feature>
<keyword evidence="4" id="KW-1185">Reference proteome</keyword>
<feature type="region of interest" description="Disordered" evidence="1">
    <location>
        <begin position="120"/>
        <end position="158"/>
    </location>
</feature>
<sequence length="243" mass="27681">MNQAGSRAWSSHHAVLYKQTLCFYQDRKDTLRSSVCGLPLNLRGAACVPAPEYTKKPHCLSLRLRDGSEYLLSTTSPFSMKTWMLKIQANTEDIFHSVSMFGSSRGTSFFSATQPRCSISSGQDSLRNKRRSQSFSSARYQQINPVLPPPRGQPQDSKSSYLVPLVVGEKESETVGFDTSTISDRQNKLPGWQNLLYQNSIKRNPDSYQENFHQEDTALRSYMSLPRSRHKSVFRRFFGKKMC</sequence>
<dbReference type="AlphaFoldDB" id="A0ABD0WTR2"/>
<protein>
    <recommendedName>
        <fullName evidence="2">PH domain-containing protein</fullName>
    </recommendedName>
</protein>
<feature type="domain" description="PH" evidence="2">
    <location>
        <begin position="1"/>
        <end position="92"/>
    </location>
</feature>
<proteinExistence type="predicted"/>
<dbReference type="Gene3D" id="2.30.29.30">
    <property type="entry name" value="Pleckstrin-homology domain (PH domain)/Phosphotyrosine-binding domain (PTB)"/>
    <property type="match status" value="1"/>
</dbReference>
<organism evidence="3 4">
    <name type="scientific">Umbra pygmaea</name>
    <name type="common">Eastern mudminnow</name>
    <dbReference type="NCBI Taxonomy" id="75934"/>
    <lineage>
        <taxon>Eukaryota</taxon>
        <taxon>Metazoa</taxon>
        <taxon>Chordata</taxon>
        <taxon>Craniata</taxon>
        <taxon>Vertebrata</taxon>
        <taxon>Euteleostomi</taxon>
        <taxon>Actinopterygii</taxon>
        <taxon>Neopterygii</taxon>
        <taxon>Teleostei</taxon>
        <taxon>Protacanthopterygii</taxon>
        <taxon>Esociformes</taxon>
        <taxon>Umbridae</taxon>
        <taxon>Umbra</taxon>
    </lineage>
</organism>
<evidence type="ECO:0000313" key="4">
    <source>
        <dbReference type="Proteomes" id="UP001557470"/>
    </source>
</evidence>
<accession>A0ABD0WTR2</accession>
<dbReference type="SUPFAM" id="SSF50729">
    <property type="entry name" value="PH domain-like"/>
    <property type="match status" value="1"/>
</dbReference>
<gene>
    <name evidence="3" type="ORF">UPYG_G00130790</name>
</gene>
<dbReference type="EMBL" id="JAGEUA010000004">
    <property type="protein sequence ID" value="KAL0983651.1"/>
    <property type="molecule type" value="Genomic_DNA"/>
</dbReference>
<dbReference type="Pfam" id="PF00169">
    <property type="entry name" value="PH"/>
    <property type="match status" value="1"/>
</dbReference>
<dbReference type="InterPro" id="IPR001605">
    <property type="entry name" value="PH_dom-spectrin-type"/>
</dbReference>
<dbReference type="Proteomes" id="UP001557470">
    <property type="component" value="Unassembled WGS sequence"/>
</dbReference>
<dbReference type="InterPro" id="IPR001849">
    <property type="entry name" value="PH_domain"/>
</dbReference>
<evidence type="ECO:0000313" key="3">
    <source>
        <dbReference type="EMBL" id="KAL0983651.1"/>
    </source>
</evidence>
<dbReference type="PROSITE" id="PS50003">
    <property type="entry name" value="PH_DOMAIN"/>
    <property type="match status" value="1"/>
</dbReference>
<evidence type="ECO:0000259" key="2">
    <source>
        <dbReference type="PROSITE" id="PS50003"/>
    </source>
</evidence>
<reference evidence="3 4" key="1">
    <citation type="submission" date="2024-06" db="EMBL/GenBank/DDBJ databases">
        <authorList>
            <person name="Pan Q."/>
            <person name="Wen M."/>
            <person name="Jouanno E."/>
            <person name="Zahm M."/>
            <person name="Klopp C."/>
            <person name="Cabau C."/>
            <person name="Louis A."/>
            <person name="Berthelot C."/>
            <person name="Parey E."/>
            <person name="Roest Crollius H."/>
            <person name="Montfort J."/>
            <person name="Robinson-Rechavi M."/>
            <person name="Bouchez O."/>
            <person name="Lampietro C."/>
            <person name="Lopez Roques C."/>
            <person name="Donnadieu C."/>
            <person name="Postlethwait J."/>
            <person name="Bobe J."/>
            <person name="Verreycken H."/>
            <person name="Guiguen Y."/>
        </authorList>
    </citation>
    <scope>NUCLEOTIDE SEQUENCE [LARGE SCALE GENOMIC DNA]</scope>
    <source>
        <strain evidence="3">Up_M1</strain>
        <tissue evidence="3">Testis</tissue>
    </source>
</reference>
<dbReference type="PRINTS" id="PR00683">
    <property type="entry name" value="SPECTRINPH"/>
</dbReference>